<dbReference type="KEGG" id="mng:MNEG_2803"/>
<dbReference type="PANTHER" id="PTHR43674">
    <property type="entry name" value="NITRILASE C965.09-RELATED"/>
    <property type="match status" value="1"/>
</dbReference>
<dbReference type="GeneID" id="25735681"/>
<proteinExistence type="predicted"/>
<dbReference type="Gene3D" id="3.60.110.10">
    <property type="entry name" value="Carbon-nitrogen hydrolase"/>
    <property type="match status" value="1"/>
</dbReference>
<name>A0A0D2LER5_9CHLO</name>
<dbReference type="SUPFAM" id="SSF56317">
    <property type="entry name" value="Carbon-nitrogen hydrolase"/>
    <property type="match status" value="1"/>
</dbReference>
<dbReference type="Proteomes" id="UP000054498">
    <property type="component" value="Unassembled WGS sequence"/>
</dbReference>
<accession>A0A0D2LER5</accession>
<reference evidence="3 4" key="1">
    <citation type="journal article" date="2013" name="BMC Genomics">
        <title>Reconstruction of the lipid metabolism for the microalga Monoraphidium neglectum from its genome sequence reveals characteristics suitable for biofuel production.</title>
        <authorList>
            <person name="Bogen C."/>
            <person name="Al-Dilaimi A."/>
            <person name="Albersmeier A."/>
            <person name="Wichmann J."/>
            <person name="Grundmann M."/>
            <person name="Rupp O."/>
            <person name="Lauersen K.J."/>
            <person name="Blifernez-Klassen O."/>
            <person name="Kalinowski J."/>
            <person name="Goesmann A."/>
            <person name="Mussgnug J.H."/>
            <person name="Kruse O."/>
        </authorList>
    </citation>
    <scope>NUCLEOTIDE SEQUENCE [LARGE SCALE GENOMIC DNA]</scope>
    <source>
        <strain evidence="3 4">SAG 48.87</strain>
    </source>
</reference>
<dbReference type="EC" id="3.5.1.53" evidence="3"/>
<evidence type="ECO:0000256" key="1">
    <source>
        <dbReference type="ARBA" id="ARBA00022801"/>
    </source>
</evidence>
<evidence type="ECO:0000259" key="2">
    <source>
        <dbReference type="PROSITE" id="PS50263"/>
    </source>
</evidence>
<sequence length="273" mass="30364">MPIYVQMQAKAEKFVRQAAAEGANIILLQELFENAFFCQEQNPEYFDWAKPLDKSESVQRMAKLAKELKVVLPVSFFEEANNTRFNSLAMIDADGTILGVYRKSHIAVGPGYEEKFYISPGDTGFKVFDTAYGRLGAATCWDQWFPEAARVMALQGAEIIFYPSAIGSEPQDGSLDSYPHWTRTMLGHAAANLTPVVASNRVHTEEFEKTSITFYGGSFISGQHGQVLQQVGGDKDFLKHGNLTPEPSKEEGFVVQEFDLDALRATRLEWAGG</sequence>
<gene>
    <name evidence="3" type="ORF">MNEG_2803</name>
</gene>
<evidence type="ECO:0000313" key="3">
    <source>
        <dbReference type="EMBL" id="KIZ05154.1"/>
    </source>
</evidence>
<protein>
    <submittedName>
        <fullName evidence="3">N-carbamoylputrescine amidase</fullName>
        <ecNumber evidence="3">3.5.1.53</ecNumber>
    </submittedName>
</protein>
<feature type="domain" description="CN hydrolase" evidence="2">
    <location>
        <begin position="1"/>
        <end position="260"/>
    </location>
</feature>
<dbReference type="GO" id="GO:0050126">
    <property type="term" value="F:N-carbamoylputrescine amidase activity"/>
    <property type="evidence" value="ECO:0007669"/>
    <property type="project" value="UniProtKB-EC"/>
</dbReference>
<dbReference type="InterPro" id="IPR050345">
    <property type="entry name" value="Aliph_Amidase/BUP"/>
</dbReference>
<dbReference type="RefSeq" id="XP_013904173.1">
    <property type="nucleotide sequence ID" value="XM_014048719.1"/>
</dbReference>
<dbReference type="InterPro" id="IPR036526">
    <property type="entry name" value="C-N_Hydrolase_sf"/>
</dbReference>
<organism evidence="3 4">
    <name type="scientific">Monoraphidium neglectum</name>
    <dbReference type="NCBI Taxonomy" id="145388"/>
    <lineage>
        <taxon>Eukaryota</taxon>
        <taxon>Viridiplantae</taxon>
        <taxon>Chlorophyta</taxon>
        <taxon>core chlorophytes</taxon>
        <taxon>Chlorophyceae</taxon>
        <taxon>CS clade</taxon>
        <taxon>Sphaeropleales</taxon>
        <taxon>Selenastraceae</taxon>
        <taxon>Monoraphidium</taxon>
    </lineage>
</organism>
<dbReference type="PANTHER" id="PTHR43674:SF2">
    <property type="entry name" value="BETA-UREIDOPROPIONASE"/>
    <property type="match status" value="1"/>
</dbReference>
<dbReference type="InterPro" id="IPR003010">
    <property type="entry name" value="C-N_Hydrolase"/>
</dbReference>
<dbReference type="CDD" id="cd07573">
    <property type="entry name" value="CPA"/>
    <property type="match status" value="1"/>
</dbReference>
<keyword evidence="4" id="KW-1185">Reference proteome</keyword>
<evidence type="ECO:0000313" key="4">
    <source>
        <dbReference type="Proteomes" id="UP000054498"/>
    </source>
</evidence>
<dbReference type="PROSITE" id="PS50263">
    <property type="entry name" value="CN_HYDROLASE"/>
    <property type="match status" value="1"/>
</dbReference>
<dbReference type="EMBL" id="KK100549">
    <property type="protein sequence ID" value="KIZ05154.1"/>
    <property type="molecule type" value="Genomic_DNA"/>
</dbReference>
<keyword evidence="1 3" id="KW-0378">Hydrolase</keyword>
<dbReference type="Pfam" id="PF00795">
    <property type="entry name" value="CN_hydrolase"/>
    <property type="match status" value="1"/>
</dbReference>
<dbReference type="STRING" id="145388.A0A0D2LER5"/>
<dbReference type="AlphaFoldDB" id="A0A0D2LER5"/>
<dbReference type="OrthoDB" id="412018at2759"/>
<dbReference type="GO" id="GO:0033388">
    <property type="term" value="P:putrescine biosynthetic process from arginine"/>
    <property type="evidence" value="ECO:0007669"/>
    <property type="project" value="TreeGrafter"/>
</dbReference>